<evidence type="ECO:0000313" key="3">
    <source>
        <dbReference type="WBParaSite" id="nRc.2.0.1.t48371-RA"/>
    </source>
</evidence>
<feature type="compositionally biased region" description="Polar residues" evidence="1">
    <location>
        <begin position="12"/>
        <end position="29"/>
    </location>
</feature>
<sequence>MVDEKSCDKPTSLDNNSRASNDTFLDSQQSTKVDMKPSFEHCENLINFNLPALSTYKKQFWHGTNLIHEIAPAISKEHNALVIKHQTTTIKCEAINDDDEMAINNSAKLADITTKITEEGIQKLLKKAAMLQKLLKKGTMLKKLLEKAAMLLKIK</sequence>
<keyword evidence="2" id="KW-1185">Reference proteome</keyword>
<accession>A0A915LEU0</accession>
<name>A0A915LEU0_ROMCU</name>
<proteinExistence type="predicted"/>
<evidence type="ECO:0000313" key="2">
    <source>
        <dbReference type="Proteomes" id="UP000887565"/>
    </source>
</evidence>
<dbReference type="AlphaFoldDB" id="A0A915LEU0"/>
<protein>
    <submittedName>
        <fullName evidence="3">Uncharacterized protein</fullName>
    </submittedName>
</protein>
<evidence type="ECO:0000256" key="1">
    <source>
        <dbReference type="SAM" id="MobiDB-lite"/>
    </source>
</evidence>
<reference evidence="3" key="1">
    <citation type="submission" date="2022-11" db="UniProtKB">
        <authorList>
            <consortium name="WormBaseParasite"/>
        </authorList>
    </citation>
    <scope>IDENTIFICATION</scope>
</reference>
<dbReference type="WBParaSite" id="nRc.2.0.1.t48371-RA">
    <property type="protein sequence ID" value="nRc.2.0.1.t48371-RA"/>
    <property type="gene ID" value="nRc.2.0.1.g48371"/>
</dbReference>
<feature type="region of interest" description="Disordered" evidence="1">
    <location>
        <begin position="1"/>
        <end position="29"/>
    </location>
</feature>
<organism evidence="2 3">
    <name type="scientific">Romanomermis culicivorax</name>
    <name type="common">Nematode worm</name>
    <dbReference type="NCBI Taxonomy" id="13658"/>
    <lineage>
        <taxon>Eukaryota</taxon>
        <taxon>Metazoa</taxon>
        <taxon>Ecdysozoa</taxon>
        <taxon>Nematoda</taxon>
        <taxon>Enoplea</taxon>
        <taxon>Dorylaimia</taxon>
        <taxon>Mermithida</taxon>
        <taxon>Mermithoidea</taxon>
        <taxon>Mermithidae</taxon>
        <taxon>Romanomermis</taxon>
    </lineage>
</organism>
<dbReference type="Proteomes" id="UP000887565">
    <property type="component" value="Unplaced"/>
</dbReference>